<proteinExistence type="predicted"/>
<dbReference type="Proteomes" id="UP000321234">
    <property type="component" value="Unassembled WGS sequence"/>
</dbReference>
<evidence type="ECO:0000313" key="2">
    <source>
        <dbReference type="EMBL" id="TXR55426.1"/>
    </source>
</evidence>
<dbReference type="AlphaFoldDB" id="A0A5C8ZET1"/>
<accession>A0A5C8ZET1</accession>
<dbReference type="EMBL" id="VKAC01000008">
    <property type="protein sequence ID" value="TXR55426.1"/>
    <property type="molecule type" value="Genomic_DNA"/>
</dbReference>
<dbReference type="RefSeq" id="WP_147927002.1">
    <property type="nucleotide sequence ID" value="NZ_VKAC01000008.1"/>
</dbReference>
<feature type="compositionally biased region" description="Basic and acidic residues" evidence="1">
    <location>
        <begin position="23"/>
        <end position="35"/>
    </location>
</feature>
<dbReference type="OrthoDB" id="9156098at2"/>
<comment type="caution">
    <text evidence="2">The sequence shown here is derived from an EMBL/GenBank/DDBJ whole genome shotgun (WGS) entry which is preliminary data.</text>
</comment>
<protein>
    <submittedName>
        <fullName evidence="2">Uncharacterized protein</fullName>
    </submittedName>
</protein>
<organism evidence="2 3">
    <name type="scientific">Quadrisphaera setariae</name>
    <dbReference type="NCBI Taxonomy" id="2593304"/>
    <lineage>
        <taxon>Bacteria</taxon>
        <taxon>Bacillati</taxon>
        <taxon>Actinomycetota</taxon>
        <taxon>Actinomycetes</taxon>
        <taxon>Kineosporiales</taxon>
        <taxon>Kineosporiaceae</taxon>
        <taxon>Quadrisphaera</taxon>
    </lineage>
</organism>
<name>A0A5C8ZET1_9ACTN</name>
<evidence type="ECO:0000256" key="1">
    <source>
        <dbReference type="SAM" id="MobiDB-lite"/>
    </source>
</evidence>
<reference evidence="2 3" key="1">
    <citation type="submission" date="2019-07" db="EMBL/GenBank/DDBJ databases">
        <title>Quadrisphaera sp. strain DD2A genome sequencing and assembly.</title>
        <authorList>
            <person name="Kim I."/>
        </authorList>
    </citation>
    <scope>NUCLEOTIDE SEQUENCE [LARGE SCALE GENOMIC DNA]</scope>
    <source>
        <strain evidence="2 3">DD2A</strain>
    </source>
</reference>
<feature type="region of interest" description="Disordered" evidence="1">
    <location>
        <begin position="1"/>
        <end position="35"/>
    </location>
</feature>
<sequence length="200" mass="21979">MTASRTPRSSGTGSGGSSPPGRPDGETWKQRRARAREQARRTYFHGVEAVVAEAARAAGGLTVVVEPGEDHPRYVLRLTRPGDDHAAARQACISTWGSGLFFLGLSGGFEHLEIEYDDEPEALRLLVALAAEHLHGRSREVEEVLPSGARKRCLEMTLDGEVHRVPEEQEAVFDSWQAALLGLPRVVVVHLVRRACRRSR</sequence>
<feature type="compositionally biased region" description="Low complexity" evidence="1">
    <location>
        <begin position="1"/>
        <end position="11"/>
    </location>
</feature>
<evidence type="ECO:0000313" key="3">
    <source>
        <dbReference type="Proteomes" id="UP000321234"/>
    </source>
</evidence>
<gene>
    <name evidence="2" type="ORF">FMM08_13975</name>
</gene>
<keyword evidence="3" id="KW-1185">Reference proteome</keyword>